<feature type="compositionally biased region" description="Polar residues" evidence="1">
    <location>
        <begin position="108"/>
        <end position="118"/>
    </location>
</feature>
<dbReference type="Gramene" id="OQU78165">
    <property type="protein sequence ID" value="OQU78165"/>
    <property type="gene ID" value="SORBI_3009G169650"/>
</dbReference>
<dbReference type="FunCoup" id="A0A1Z5R407">
    <property type="interactions" value="819"/>
</dbReference>
<dbReference type="InParanoid" id="A0A1Z5R407"/>
<evidence type="ECO:0000256" key="1">
    <source>
        <dbReference type="SAM" id="MobiDB-lite"/>
    </source>
</evidence>
<dbReference type="InterPro" id="IPR036574">
    <property type="entry name" value="Scorpion_toxin-like_sf"/>
</dbReference>
<evidence type="ECO:0000313" key="4">
    <source>
        <dbReference type="Proteomes" id="UP000000768"/>
    </source>
</evidence>
<feature type="signal peptide" evidence="2">
    <location>
        <begin position="1"/>
        <end position="31"/>
    </location>
</feature>
<evidence type="ECO:0008006" key="5">
    <source>
        <dbReference type="Google" id="ProtNLM"/>
    </source>
</evidence>
<name>A0A1Z5R407_SORBI</name>
<protein>
    <recommendedName>
        <fullName evidence="5">Knottin scorpion toxin-like domain-containing protein</fullName>
    </recommendedName>
</protein>
<dbReference type="Gene3D" id="3.30.30.10">
    <property type="entry name" value="Knottin, scorpion toxin-like"/>
    <property type="match status" value="1"/>
</dbReference>
<dbReference type="EMBL" id="CM000768">
    <property type="protein sequence ID" value="OQU78165.1"/>
    <property type="molecule type" value="Genomic_DNA"/>
</dbReference>
<feature type="chain" id="PRO_5013187712" description="Knottin scorpion toxin-like domain-containing protein" evidence="2">
    <location>
        <begin position="32"/>
        <end position="118"/>
    </location>
</feature>
<evidence type="ECO:0000256" key="2">
    <source>
        <dbReference type="SAM" id="SignalP"/>
    </source>
</evidence>
<dbReference type="AlphaFoldDB" id="A0A1Z5R407"/>
<gene>
    <name evidence="3" type="ORF">SORBI_3009G169650</name>
</gene>
<reference evidence="3 4" key="1">
    <citation type="journal article" date="2009" name="Nature">
        <title>The Sorghum bicolor genome and the diversification of grasses.</title>
        <authorList>
            <person name="Paterson A.H."/>
            <person name="Bowers J.E."/>
            <person name="Bruggmann R."/>
            <person name="Dubchak I."/>
            <person name="Grimwood J."/>
            <person name="Gundlach H."/>
            <person name="Haberer G."/>
            <person name="Hellsten U."/>
            <person name="Mitros T."/>
            <person name="Poliakov A."/>
            <person name="Schmutz J."/>
            <person name="Spannagl M."/>
            <person name="Tang H."/>
            <person name="Wang X."/>
            <person name="Wicker T."/>
            <person name="Bharti A.K."/>
            <person name="Chapman J."/>
            <person name="Feltus F.A."/>
            <person name="Gowik U."/>
            <person name="Grigoriev I.V."/>
            <person name="Lyons E."/>
            <person name="Maher C.A."/>
            <person name="Martis M."/>
            <person name="Narechania A."/>
            <person name="Otillar R.P."/>
            <person name="Penning B.W."/>
            <person name="Salamov A.A."/>
            <person name="Wang Y."/>
            <person name="Zhang L."/>
            <person name="Carpita N.C."/>
            <person name="Freeling M."/>
            <person name="Gingle A.R."/>
            <person name="Hash C.T."/>
            <person name="Keller B."/>
            <person name="Klein P."/>
            <person name="Kresovich S."/>
            <person name="McCann M.C."/>
            <person name="Ming R."/>
            <person name="Peterson D.G."/>
            <person name="Mehboob-ur-Rahman"/>
            <person name="Ware D."/>
            <person name="Westhoff P."/>
            <person name="Mayer K.F."/>
            <person name="Messing J."/>
            <person name="Rokhsar D.S."/>
        </authorList>
    </citation>
    <scope>NUCLEOTIDE SEQUENCE [LARGE SCALE GENOMIC DNA]</scope>
    <source>
        <strain evidence="4">cv. BTx623</strain>
    </source>
</reference>
<reference evidence="4" key="2">
    <citation type="journal article" date="2018" name="Plant J.">
        <title>The Sorghum bicolor reference genome: improved assembly, gene annotations, a transcriptome atlas, and signatures of genome organization.</title>
        <authorList>
            <person name="McCormick R.F."/>
            <person name="Truong S.K."/>
            <person name="Sreedasyam A."/>
            <person name="Jenkins J."/>
            <person name="Shu S."/>
            <person name="Sims D."/>
            <person name="Kennedy M."/>
            <person name="Amirebrahimi M."/>
            <person name="Weers B.D."/>
            <person name="McKinley B."/>
            <person name="Mattison A."/>
            <person name="Morishige D.T."/>
            <person name="Grimwood J."/>
            <person name="Schmutz J."/>
            <person name="Mullet J.E."/>
        </authorList>
    </citation>
    <scope>NUCLEOTIDE SEQUENCE [LARGE SCALE GENOMIC DNA]</scope>
    <source>
        <strain evidence="4">cv. BTx623</strain>
    </source>
</reference>
<dbReference type="OMA" id="ADECWVL"/>
<keyword evidence="2" id="KW-0732">Signal</keyword>
<accession>A0A1Z5R407</accession>
<feature type="region of interest" description="Disordered" evidence="1">
    <location>
        <begin position="90"/>
        <end position="118"/>
    </location>
</feature>
<evidence type="ECO:0000313" key="3">
    <source>
        <dbReference type="EMBL" id="OQU78165.1"/>
    </source>
</evidence>
<dbReference type="Proteomes" id="UP000000768">
    <property type="component" value="Chromosome 9"/>
</dbReference>
<proteinExistence type="predicted"/>
<dbReference type="GO" id="GO:0006952">
    <property type="term" value="P:defense response"/>
    <property type="evidence" value="ECO:0000318"/>
    <property type="project" value="GO_Central"/>
</dbReference>
<organism evidence="3 4">
    <name type="scientific">Sorghum bicolor</name>
    <name type="common">Sorghum</name>
    <name type="synonym">Sorghum vulgare</name>
    <dbReference type="NCBI Taxonomy" id="4558"/>
    <lineage>
        <taxon>Eukaryota</taxon>
        <taxon>Viridiplantae</taxon>
        <taxon>Streptophyta</taxon>
        <taxon>Embryophyta</taxon>
        <taxon>Tracheophyta</taxon>
        <taxon>Spermatophyta</taxon>
        <taxon>Magnoliopsida</taxon>
        <taxon>Liliopsida</taxon>
        <taxon>Poales</taxon>
        <taxon>Poaceae</taxon>
        <taxon>PACMAD clade</taxon>
        <taxon>Panicoideae</taxon>
        <taxon>Andropogonodae</taxon>
        <taxon>Andropogoneae</taxon>
        <taxon>Sorghinae</taxon>
        <taxon>Sorghum</taxon>
    </lineage>
</organism>
<keyword evidence="4" id="KW-1185">Reference proteome</keyword>
<sequence length="118" mass="13313">MELPRTAMASTLVVVWLLLQHSWLQVPCAHGADDCWVLDRDHYRYCFRTAKCRAACAEDHFVDGRCKKGFPYLLPLCECLRPHAHCAAAPQPERPADMRPIELGSIPPYSSSETHAHA</sequence>